<reference evidence="1" key="1">
    <citation type="submission" date="2019-08" db="EMBL/GenBank/DDBJ databases">
        <authorList>
            <person name="Kucharzyk K."/>
            <person name="Murdoch R.W."/>
            <person name="Higgins S."/>
            <person name="Loffler F."/>
        </authorList>
    </citation>
    <scope>NUCLEOTIDE SEQUENCE</scope>
</reference>
<dbReference type="InterPro" id="IPR008533">
    <property type="entry name" value="DUF815"/>
</dbReference>
<proteinExistence type="predicted"/>
<dbReference type="SUPFAM" id="SSF52540">
    <property type="entry name" value="P-loop containing nucleoside triphosphate hydrolases"/>
    <property type="match status" value="1"/>
</dbReference>
<gene>
    <name evidence="1" type="ORF">SDC9_128837</name>
</gene>
<name>A0A645CX86_9ZZZZ</name>
<protein>
    <submittedName>
        <fullName evidence="1">Uncharacterized protein</fullName>
    </submittedName>
</protein>
<dbReference type="EMBL" id="VSSQ01031036">
    <property type="protein sequence ID" value="MPM81780.1"/>
    <property type="molecule type" value="Genomic_DNA"/>
</dbReference>
<dbReference type="InterPro" id="IPR027417">
    <property type="entry name" value="P-loop_NTPase"/>
</dbReference>
<evidence type="ECO:0000313" key="1">
    <source>
        <dbReference type="EMBL" id="MPM81780.1"/>
    </source>
</evidence>
<dbReference type="PANTHER" id="PTHR42935">
    <property type="entry name" value="SLR0930 PROTEIN"/>
    <property type="match status" value="1"/>
</dbReference>
<dbReference type="AlphaFoldDB" id="A0A645CX86"/>
<dbReference type="PANTHER" id="PTHR42935:SF1">
    <property type="entry name" value="SLR0930 PROTEIN"/>
    <property type="match status" value="1"/>
</dbReference>
<accession>A0A645CX86</accession>
<sequence length="80" mass="8986">MEEQSSLADRFGLSITFSRPDKEEFLEIVTVLAKKNGLSLSPEELAVGAQAFALRRGGRSPRVARQYVEHLVAIRTQKER</sequence>
<organism evidence="1">
    <name type="scientific">bioreactor metagenome</name>
    <dbReference type="NCBI Taxonomy" id="1076179"/>
    <lineage>
        <taxon>unclassified sequences</taxon>
        <taxon>metagenomes</taxon>
        <taxon>ecological metagenomes</taxon>
    </lineage>
</organism>
<dbReference type="Pfam" id="PF05673">
    <property type="entry name" value="DUF815"/>
    <property type="match status" value="1"/>
</dbReference>
<comment type="caution">
    <text evidence="1">The sequence shown here is derived from an EMBL/GenBank/DDBJ whole genome shotgun (WGS) entry which is preliminary data.</text>
</comment>